<sequence length="381" mass="42553">MYRTSTARPEIYFGGKPLFLYAVEEFLQLPYVVTIVLVVDDVEKVLGILAEFSIDRNKVLVVSGEQTRHRSIRAGLRALHKKESPVHVVVVHDAVRPIVPAGLVEELVLAADQHGAAGFTRPLVSTVVQGGEDGFLERTLDRATHFASETPQAFQFNILMKLRRAFHTLSLMSSDRMKPGSGDWASSEEDLDTGTECLHLVFSYVGVKALLIPGPEQLWKVTHKKDIYAALGCLKERIQQVCIVAAEESDVVKILCETLRSQVVHIKSAGDSPRETFNTVVLFHIQQLDHDTQLFAAMLDFHKQGLIIHIIKHTNADGVQNMSVYDLHQSGRNMLRQYEKFNKGVVIIHYLTPGEDIKLADLVVNLILSDPNIFSGQTMIL</sequence>
<dbReference type="PANTHER" id="PTHR43015">
    <property type="entry name" value="D-RIBITOL-5-PHOSPHATE CYTIDYLYLTRANSFERASE"/>
    <property type="match status" value="1"/>
</dbReference>
<dbReference type="SUPFAM" id="SSF53448">
    <property type="entry name" value="Nucleotide-diphospho-sugar transferases"/>
    <property type="match status" value="1"/>
</dbReference>
<proteinExistence type="inferred from homology"/>
<evidence type="ECO:0000256" key="2">
    <source>
        <dbReference type="ARBA" id="ARBA00022679"/>
    </source>
</evidence>
<gene>
    <name evidence="4" type="ORF">TBIB3V08_LOCUS4429</name>
</gene>
<evidence type="ECO:0000256" key="1">
    <source>
        <dbReference type="ARBA" id="ARBA00009789"/>
    </source>
</evidence>
<dbReference type="GO" id="GO:0005829">
    <property type="term" value="C:cytosol"/>
    <property type="evidence" value="ECO:0007669"/>
    <property type="project" value="TreeGrafter"/>
</dbReference>
<dbReference type="InterPro" id="IPR034683">
    <property type="entry name" value="IspD/TarI"/>
</dbReference>
<comment type="similarity">
    <text evidence="1">Belongs to the IspD/TarI cytidylyltransferase family. IspD subfamily.</text>
</comment>
<keyword evidence="2" id="KW-0808">Transferase</keyword>
<dbReference type="PROSITE" id="PS01295">
    <property type="entry name" value="ISPD"/>
    <property type="match status" value="1"/>
</dbReference>
<dbReference type="InterPro" id="IPR029044">
    <property type="entry name" value="Nucleotide-diphossugar_trans"/>
</dbReference>
<dbReference type="GO" id="GO:0008299">
    <property type="term" value="P:isoprenoid biosynthetic process"/>
    <property type="evidence" value="ECO:0007669"/>
    <property type="project" value="InterPro"/>
</dbReference>
<evidence type="ECO:0008006" key="5">
    <source>
        <dbReference type="Google" id="ProtNLM"/>
    </source>
</evidence>
<dbReference type="Gene3D" id="3.90.550.10">
    <property type="entry name" value="Spore Coat Polysaccharide Biosynthesis Protein SpsA, Chain A"/>
    <property type="match status" value="1"/>
</dbReference>
<evidence type="ECO:0000256" key="3">
    <source>
        <dbReference type="ARBA" id="ARBA00022695"/>
    </source>
</evidence>
<accession>A0A7R9HZL5</accession>
<organism evidence="4">
    <name type="scientific">Timema bartmani</name>
    <dbReference type="NCBI Taxonomy" id="61472"/>
    <lineage>
        <taxon>Eukaryota</taxon>
        <taxon>Metazoa</taxon>
        <taxon>Ecdysozoa</taxon>
        <taxon>Arthropoda</taxon>
        <taxon>Hexapoda</taxon>
        <taxon>Insecta</taxon>
        <taxon>Pterygota</taxon>
        <taxon>Neoptera</taxon>
        <taxon>Polyneoptera</taxon>
        <taxon>Phasmatodea</taxon>
        <taxon>Timematodea</taxon>
        <taxon>Timematoidea</taxon>
        <taxon>Timematidae</taxon>
        <taxon>Timema</taxon>
    </lineage>
</organism>
<dbReference type="AlphaFoldDB" id="A0A7R9HZL5"/>
<dbReference type="InterPro" id="IPR018294">
    <property type="entry name" value="ISPD_synthase_CS"/>
</dbReference>
<keyword evidence="3" id="KW-0548">Nucleotidyltransferase</keyword>
<dbReference type="GO" id="GO:0035269">
    <property type="term" value="P:protein O-linked glycosylation via mannose"/>
    <property type="evidence" value="ECO:0007669"/>
    <property type="project" value="TreeGrafter"/>
</dbReference>
<protein>
    <recommendedName>
        <fullName evidence="5">2-C-methyl-D-erythritol 4-phosphate cytidylyltransferase</fullName>
    </recommendedName>
</protein>
<name>A0A7R9HZL5_9NEOP</name>
<evidence type="ECO:0000313" key="4">
    <source>
        <dbReference type="EMBL" id="CAD7441986.1"/>
    </source>
</evidence>
<dbReference type="Pfam" id="PF01128">
    <property type="entry name" value="IspD"/>
    <property type="match status" value="1"/>
</dbReference>
<dbReference type="PANTHER" id="PTHR43015:SF1">
    <property type="entry name" value="D-RIBITOL-5-PHOSPHATE CYTIDYLYLTRANSFERASE"/>
    <property type="match status" value="1"/>
</dbReference>
<dbReference type="EMBL" id="OD565520">
    <property type="protein sequence ID" value="CAD7441986.1"/>
    <property type="molecule type" value="Genomic_DNA"/>
</dbReference>
<reference evidence="4" key="1">
    <citation type="submission" date="2020-11" db="EMBL/GenBank/DDBJ databases">
        <authorList>
            <person name="Tran Van P."/>
        </authorList>
    </citation>
    <scope>NUCLEOTIDE SEQUENCE</scope>
</reference>
<dbReference type="GO" id="GO:0047349">
    <property type="term" value="F:D-ribitol-5-phosphate cytidylyltransferase activity"/>
    <property type="evidence" value="ECO:0007669"/>
    <property type="project" value="TreeGrafter"/>
</dbReference>